<dbReference type="RefSeq" id="WP_127565676.1">
    <property type="nucleotide sequence ID" value="NZ_BMFB01000002.1"/>
</dbReference>
<keyword evidence="2" id="KW-1185">Reference proteome</keyword>
<evidence type="ECO:0000313" key="2">
    <source>
        <dbReference type="Proteomes" id="UP000286954"/>
    </source>
</evidence>
<dbReference type="InterPro" id="IPR011041">
    <property type="entry name" value="Quinoprot_gluc/sorb_DH_b-prop"/>
</dbReference>
<dbReference type="EMBL" id="CP018911">
    <property type="protein sequence ID" value="AZU03269.1"/>
    <property type="molecule type" value="Genomic_DNA"/>
</dbReference>
<dbReference type="SUPFAM" id="SSF50952">
    <property type="entry name" value="Soluble quinoprotein glucose dehydrogenase"/>
    <property type="match status" value="1"/>
</dbReference>
<dbReference type="InterPro" id="IPR012938">
    <property type="entry name" value="Glc/Sorbosone_DH"/>
</dbReference>
<accession>A0A3T0E7I5</accession>
<reference evidence="1 2" key="1">
    <citation type="submission" date="2016-12" db="EMBL/GenBank/DDBJ databases">
        <title>The genome of dimorphic prosthecate Glycocaulis alkaliphilus 6b-8t, isolated from crude oil dictates its adaptability in petroleum environments.</title>
        <authorList>
            <person name="Wu X.-L."/>
            <person name="Geng S."/>
        </authorList>
    </citation>
    <scope>NUCLEOTIDE SEQUENCE [LARGE SCALE GENOMIC DNA]</scope>
    <source>
        <strain evidence="1 2">6B-8</strain>
    </source>
</reference>
<dbReference type="PANTHER" id="PTHR19328">
    <property type="entry name" value="HEDGEHOG-INTERACTING PROTEIN"/>
    <property type="match status" value="1"/>
</dbReference>
<protein>
    <submittedName>
        <fullName evidence="1">Glucose sorbosone dehydrogenase</fullName>
    </submittedName>
</protein>
<dbReference type="Pfam" id="PF07995">
    <property type="entry name" value="GSDH"/>
    <property type="match status" value="1"/>
</dbReference>
<evidence type="ECO:0000313" key="1">
    <source>
        <dbReference type="EMBL" id="AZU03269.1"/>
    </source>
</evidence>
<dbReference type="PANTHER" id="PTHR19328:SF75">
    <property type="entry name" value="ALDOSE SUGAR DEHYDROGENASE YLII"/>
    <property type="match status" value="1"/>
</dbReference>
<dbReference type="KEGG" id="gak:X907_0725"/>
<dbReference type="Gene3D" id="2.120.10.30">
    <property type="entry name" value="TolB, C-terminal domain"/>
    <property type="match status" value="1"/>
</dbReference>
<dbReference type="InterPro" id="IPR011042">
    <property type="entry name" value="6-blade_b-propeller_TolB-like"/>
</dbReference>
<sequence>MIRTTLAASLLLTVSAGALSAQDVYETEQANFRVETVAEDLNMPWSIGFLPDGAMIVTERDGGSQGLRIIDADGHLRAEPVTGMPEDVVVNRQGGLFDAIPHPDFVENRLVYISYAQGTREAHRTALIRARLSDDLTALEDAEELFAVNYDIATNRHHGGKILFDRDGYLWLSLGDGGNHYDEAQNPENHIGTLIRLNDDGSVPSDNPFADGDGGAPEVWSYGHRNIQGLVQHPETGTIWSHEHGPRGGDEVNIHRESGLNYGWPEITYGIEYDGSIITEDREREGMEQPIWYWTPSIANSGAAFYTGDAFPHWQNDLFVGALAGMHVARLETDGDRVIGQERLLEDLEERIRDVRTGPDGYIYITTDSDEGRVLRLVPAE</sequence>
<name>A0A3T0E7I5_9PROT</name>
<gene>
    <name evidence="1" type="ORF">X907_0725</name>
</gene>
<dbReference type="AlphaFoldDB" id="A0A3T0E7I5"/>
<organism evidence="1 2">
    <name type="scientific">Glycocaulis alkaliphilus</name>
    <dbReference type="NCBI Taxonomy" id="1434191"/>
    <lineage>
        <taxon>Bacteria</taxon>
        <taxon>Pseudomonadati</taxon>
        <taxon>Pseudomonadota</taxon>
        <taxon>Alphaproteobacteria</taxon>
        <taxon>Maricaulales</taxon>
        <taxon>Maricaulaceae</taxon>
        <taxon>Glycocaulis</taxon>
    </lineage>
</organism>
<proteinExistence type="predicted"/>
<dbReference type="OrthoDB" id="9770043at2"/>
<dbReference type="Proteomes" id="UP000286954">
    <property type="component" value="Chromosome"/>
</dbReference>